<keyword evidence="7" id="KW-1185">Reference proteome</keyword>
<dbReference type="Proteomes" id="UP000613580">
    <property type="component" value="Unassembled WGS sequence"/>
</dbReference>
<evidence type="ECO:0000256" key="4">
    <source>
        <dbReference type="PROSITE-ProRule" id="PRU00134"/>
    </source>
</evidence>
<name>A0A8H6S9M4_MYCCL</name>
<accession>A0A8H6S9M4</accession>
<keyword evidence="3" id="KW-0862">Zinc</keyword>
<gene>
    <name evidence="6" type="ORF">HMN09_01161800</name>
</gene>
<dbReference type="PANTHER" id="PTHR10237">
    <property type="entry name" value="DEFORMED EPIDERMAL AUTOREGULATORY FACTOR 1 HOMOLOG SUPPRESSIN"/>
    <property type="match status" value="1"/>
</dbReference>
<evidence type="ECO:0000313" key="7">
    <source>
        <dbReference type="Proteomes" id="UP000613580"/>
    </source>
</evidence>
<dbReference type="GO" id="GO:0008270">
    <property type="term" value="F:zinc ion binding"/>
    <property type="evidence" value="ECO:0007669"/>
    <property type="project" value="UniProtKB-KW"/>
</dbReference>
<keyword evidence="2 4" id="KW-0863">Zinc-finger</keyword>
<dbReference type="GO" id="GO:0005634">
    <property type="term" value="C:nucleus"/>
    <property type="evidence" value="ECO:0007669"/>
    <property type="project" value="TreeGrafter"/>
</dbReference>
<dbReference type="InterPro" id="IPR002893">
    <property type="entry name" value="Znf_MYND"/>
</dbReference>
<keyword evidence="1" id="KW-0479">Metal-binding</keyword>
<dbReference type="Gene3D" id="6.10.140.2220">
    <property type="match status" value="1"/>
</dbReference>
<dbReference type="EMBL" id="JACAZE010000019">
    <property type="protein sequence ID" value="KAF7294327.1"/>
    <property type="molecule type" value="Genomic_DNA"/>
</dbReference>
<sequence>MSGGNLYLSGLKNACVFCRKTGVPLRQCAGCKVAEYCSKECQKANWKQHKPHCQQTKQDKEDFAAYSASDPIAGKRVKAFVKFNQIWSGALFAWAACAVDLGTMVERDPMYLAKHSFYMTIERRKGVPLEASVKTAYKVLTAGMRPNEDILADFTRLDAQTGYTGAKTRFESQAKQAKPGSVIVVVVEPDYYLLSVMVDSIMKCVPEEDLKVETWFRQPILTSALSLMWLQSCKESILKGNTSGYAKLIRDVKQATGVD</sequence>
<protein>
    <submittedName>
        <fullName evidence="6">MYND-type domain-containing protein</fullName>
    </submittedName>
</protein>
<proteinExistence type="predicted"/>
<dbReference type="SUPFAM" id="SSF144232">
    <property type="entry name" value="HIT/MYND zinc finger-like"/>
    <property type="match status" value="1"/>
</dbReference>
<dbReference type="Pfam" id="PF01753">
    <property type="entry name" value="zf-MYND"/>
    <property type="match status" value="1"/>
</dbReference>
<comment type="caution">
    <text evidence="6">The sequence shown here is derived from an EMBL/GenBank/DDBJ whole genome shotgun (WGS) entry which is preliminary data.</text>
</comment>
<evidence type="ECO:0000256" key="1">
    <source>
        <dbReference type="ARBA" id="ARBA00022723"/>
    </source>
</evidence>
<dbReference type="AlphaFoldDB" id="A0A8H6S9M4"/>
<organism evidence="6 7">
    <name type="scientific">Mycena chlorophos</name>
    <name type="common">Agaric fungus</name>
    <name type="synonym">Agaricus chlorophos</name>
    <dbReference type="NCBI Taxonomy" id="658473"/>
    <lineage>
        <taxon>Eukaryota</taxon>
        <taxon>Fungi</taxon>
        <taxon>Dikarya</taxon>
        <taxon>Basidiomycota</taxon>
        <taxon>Agaricomycotina</taxon>
        <taxon>Agaricomycetes</taxon>
        <taxon>Agaricomycetidae</taxon>
        <taxon>Agaricales</taxon>
        <taxon>Marasmiineae</taxon>
        <taxon>Mycenaceae</taxon>
        <taxon>Mycena</taxon>
    </lineage>
</organism>
<evidence type="ECO:0000256" key="2">
    <source>
        <dbReference type="ARBA" id="ARBA00022771"/>
    </source>
</evidence>
<dbReference type="PROSITE" id="PS50865">
    <property type="entry name" value="ZF_MYND_2"/>
    <property type="match status" value="1"/>
</dbReference>
<feature type="domain" description="MYND-type" evidence="5">
    <location>
        <begin position="15"/>
        <end position="53"/>
    </location>
</feature>
<dbReference type="InterPro" id="IPR024119">
    <property type="entry name" value="TF_DEAF-1"/>
</dbReference>
<dbReference type="PROSITE" id="PS01360">
    <property type="entry name" value="ZF_MYND_1"/>
    <property type="match status" value="1"/>
</dbReference>
<dbReference type="PANTHER" id="PTHR10237:SF14">
    <property type="entry name" value="MYND-TYPE DOMAIN-CONTAINING PROTEIN"/>
    <property type="match status" value="1"/>
</dbReference>
<dbReference type="GO" id="GO:0000981">
    <property type="term" value="F:DNA-binding transcription factor activity, RNA polymerase II-specific"/>
    <property type="evidence" value="ECO:0007669"/>
    <property type="project" value="TreeGrafter"/>
</dbReference>
<reference evidence="6" key="1">
    <citation type="submission" date="2020-05" db="EMBL/GenBank/DDBJ databases">
        <title>Mycena genomes resolve the evolution of fungal bioluminescence.</title>
        <authorList>
            <person name="Tsai I.J."/>
        </authorList>
    </citation>
    <scope>NUCLEOTIDE SEQUENCE</scope>
    <source>
        <strain evidence="6">110903Hualien_Pintung</strain>
    </source>
</reference>
<evidence type="ECO:0000259" key="5">
    <source>
        <dbReference type="PROSITE" id="PS50865"/>
    </source>
</evidence>
<evidence type="ECO:0000313" key="6">
    <source>
        <dbReference type="EMBL" id="KAF7294327.1"/>
    </source>
</evidence>
<dbReference type="OrthoDB" id="9922773at2759"/>
<evidence type="ECO:0000256" key="3">
    <source>
        <dbReference type="ARBA" id="ARBA00022833"/>
    </source>
</evidence>